<reference evidence="2" key="1">
    <citation type="submission" date="2020-11" db="EMBL/GenBank/DDBJ databases">
        <title>Sequencing the genomes of 1000 actinobacteria strains.</title>
        <authorList>
            <person name="Klenk H.-P."/>
        </authorList>
    </citation>
    <scope>NUCLEOTIDE SEQUENCE</scope>
    <source>
        <strain evidence="2">DSM 43175</strain>
    </source>
</reference>
<dbReference type="AlphaFoldDB" id="A0A931GSY0"/>
<evidence type="ECO:0000313" key="2">
    <source>
        <dbReference type="EMBL" id="MBG6091354.1"/>
    </source>
</evidence>
<dbReference type="Proteomes" id="UP000614047">
    <property type="component" value="Unassembled WGS sequence"/>
</dbReference>
<organism evidence="2 3">
    <name type="scientific">Actinomadura viridis</name>
    <dbReference type="NCBI Taxonomy" id="58110"/>
    <lineage>
        <taxon>Bacteria</taxon>
        <taxon>Bacillati</taxon>
        <taxon>Actinomycetota</taxon>
        <taxon>Actinomycetes</taxon>
        <taxon>Streptosporangiales</taxon>
        <taxon>Thermomonosporaceae</taxon>
        <taxon>Actinomadura</taxon>
    </lineage>
</organism>
<accession>A0A931GSY0</accession>
<proteinExistence type="predicted"/>
<comment type="caution">
    <text evidence="2">The sequence shown here is derived from an EMBL/GenBank/DDBJ whole genome shotgun (WGS) entry which is preliminary data.</text>
</comment>
<gene>
    <name evidence="2" type="ORF">IW256_005467</name>
</gene>
<feature type="compositionally biased region" description="Basic and acidic residues" evidence="1">
    <location>
        <begin position="250"/>
        <end position="265"/>
    </location>
</feature>
<name>A0A931GSY0_9ACTN</name>
<keyword evidence="3" id="KW-1185">Reference proteome</keyword>
<evidence type="ECO:0000256" key="1">
    <source>
        <dbReference type="SAM" id="MobiDB-lite"/>
    </source>
</evidence>
<evidence type="ECO:0000313" key="3">
    <source>
        <dbReference type="Proteomes" id="UP000614047"/>
    </source>
</evidence>
<feature type="compositionally biased region" description="Basic and acidic residues" evidence="1">
    <location>
        <begin position="282"/>
        <end position="293"/>
    </location>
</feature>
<dbReference type="Pfam" id="PF13830">
    <property type="entry name" value="DUF4192"/>
    <property type="match status" value="2"/>
</dbReference>
<evidence type="ECO:0008006" key="4">
    <source>
        <dbReference type="Google" id="ProtNLM"/>
    </source>
</evidence>
<feature type="compositionally biased region" description="Low complexity" evidence="1">
    <location>
        <begin position="311"/>
        <end position="323"/>
    </location>
</feature>
<feature type="region of interest" description="Disordered" evidence="1">
    <location>
        <begin position="215"/>
        <end position="326"/>
    </location>
</feature>
<protein>
    <recommendedName>
        <fullName evidence="4">DUF4192 domain-containing protein</fullName>
    </recommendedName>
</protein>
<dbReference type="InterPro" id="IPR025447">
    <property type="entry name" value="DUF4192"/>
</dbReference>
<dbReference type="EMBL" id="JADOUA010000001">
    <property type="protein sequence ID" value="MBG6091354.1"/>
    <property type="molecule type" value="Genomic_DNA"/>
</dbReference>
<sequence length="458" mass="49099">MTATSGRTPLVIRSIPDAIAAVPYVLGFHPADSLVVIAYAGPHDTCAVRVDLPGDPYETGPAARRIAALLGGNGFRRALLLGYGPEHRVTPAAAAVLGRLPAEGLKVDDAARVADGRWWSLLCHDTACCPREGHPYDISASVVAAQATLAGQVALPDRSELVRSVAPLTGPARASMSRATDRAEDRFLSWARQGLSPARIRSRLCDEGLTLLTRLRGRRPPAPPPAEQPYPADEPRASEGTPAPGPPKAPGRDIRPDEPHTDPSLDSRPGVEPSATSARTRPRADPDKSREEEPQAGGQPRAGREPTGAVRRLPGTGPHGTTRPGDDEIAWLGVLLTSLRIRDEAWVRIDEERPHDDIAFWRDVLCRIDEAYASAPACLLAYAAYCAGDGGLANVALDRAAPDYSMGVLLRDIIEAGIPPARLRMNMTSDELAAAYAEVDDLAFPELPRRRREERPAS</sequence>
<dbReference type="RefSeq" id="WP_231403946.1">
    <property type="nucleotide sequence ID" value="NZ_BAABES010000001.1"/>
</dbReference>